<proteinExistence type="predicted"/>
<dbReference type="OrthoDB" id="73846at2759"/>
<evidence type="ECO:0000256" key="1">
    <source>
        <dbReference type="SAM" id="Phobius"/>
    </source>
</evidence>
<dbReference type="Gene3D" id="3.40.50.720">
    <property type="entry name" value="NAD(P)-binding Rossmann-like Domain"/>
    <property type="match status" value="1"/>
</dbReference>
<reference evidence="3" key="1">
    <citation type="submission" date="2023-04" db="EMBL/GenBank/DDBJ databases">
        <title>Phytophthora fragariaefolia NBRC 109709.</title>
        <authorList>
            <person name="Ichikawa N."/>
            <person name="Sato H."/>
            <person name="Tonouchi N."/>
        </authorList>
    </citation>
    <scope>NUCLEOTIDE SEQUENCE</scope>
    <source>
        <strain evidence="3">NBRC 109709</strain>
    </source>
</reference>
<dbReference type="InterPro" id="IPR036291">
    <property type="entry name" value="NAD(P)-bd_dom_sf"/>
</dbReference>
<name>A0A9W7CYY6_9STRA</name>
<gene>
    <name evidence="3" type="ORF">Pfra01_001875500</name>
</gene>
<feature type="transmembrane region" description="Helical" evidence="1">
    <location>
        <begin position="49"/>
        <end position="70"/>
    </location>
</feature>
<accession>A0A9W7CYY6</accession>
<dbReference type="InterPro" id="IPR013332">
    <property type="entry name" value="KPR_N"/>
</dbReference>
<keyword evidence="1" id="KW-0812">Transmembrane</keyword>
<dbReference type="Pfam" id="PF02558">
    <property type="entry name" value="ApbA"/>
    <property type="match status" value="1"/>
</dbReference>
<comment type="caution">
    <text evidence="3">The sequence shown here is derived from an EMBL/GenBank/DDBJ whole genome shotgun (WGS) entry which is preliminary data.</text>
</comment>
<dbReference type="AlphaFoldDB" id="A0A9W7CYY6"/>
<protein>
    <submittedName>
        <fullName evidence="3">Unnamed protein product</fullName>
    </submittedName>
</protein>
<evidence type="ECO:0000313" key="3">
    <source>
        <dbReference type="EMBL" id="GMF48498.1"/>
    </source>
</evidence>
<keyword evidence="1" id="KW-0472">Membrane</keyword>
<evidence type="ECO:0000313" key="4">
    <source>
        <dbReference type="Proteomes" id="UP001165121"/>
    </source>
</evidence>
<evidence type="ECO:0000259" key="2">
    <source>
        <dbReference type="Pfam" id="PF02558"/>
    </source>
</evidence>
<dbReference type="EMBL" id="BSXT01002374">
    <property type="protein sequence ID" value="GMF48498.1"/>
    <property type="molecule type" value="Genomic_DNA"/>
</dbReference>
<dbReference type="Proteomes" id="UP001165121">
    <property type="component" value="Unassembled WGS sequence"/>
</dbReference>
<keyword evidence="4" id="KW-1185">Reference proteome</keyword>
<organism evidence="3 4">
    <name type="scientific">Phytophthora fragariaefolia</name>
    <dbReference type="NCBI Taxonomy" id="1490495"/>
    <lineage>
        <taxon>Eukaryota</taxon>
        <taxon>Sar</taxon>
        <taxon>Stramenopiles</taxon>
        <taxon>Oomycota</taxon>
        <taxon>Peronosporomycetes</taxon>
        <taxon>Peronosporales</taxon>
        <taxon>Peronosporaceae</taxon>
        <taxon>Phytophthora</taxon>
    </lineage>
</organism>
<sequence length="297" mass="32681">MLRIWGHRRAPATTNSIAHRAPGRHVHYVSRSHDALDTDAVNRYRELRVGVLGLGAIGTIFFTRLGLLAADSKTKEEVLSLKVDAFVKPVQFDHWLRSEELKFSLRGHNNDEEENLAFQVNSDRKVAAGIEAPGVRVCTLESAGCNEKLDVLLVAVKAYDSAGVIRELRTRNKHLLKDDALCVLLQNGLGELPQDEENDLHHFDDQWQFANGVTFVGGRVLGFGNVLTSGLDAGTTYLAPFAESGVNSSNSSGSEKQLQLRRDRNIKMKTVAQVFQAAGTEVISTTNEVDLLTFGTD</sequence>
<feature type="domain" description="Ketopantoate reductase N-terminal" evidence="2">
    <location>
        <begin position="49"/>
        <end position="241"/>
    </location>
</feature>
<dbReference type="SUPFAM" id="SSF51735">
    <property type="entry name" value="NAD(P)-binding Rossmann-fold domains"/>
    <property type="match status" value="1"/>
</dbReference>
<keyword evidence="1" id="KW-1133">Transmembrane helix</keyword>